<dbReference type="SUPFAM" id="SSF52518">
    <property type="entry name" value="Thiamin diphosphate-binding fold (THDP-binding)"/>
    <property type="match status" value="1"/>
</dbReference>
<dbReference type="InterPro" id="IPR029061">
    <property type="entry name" value="THDP-binding"/>
</dbReference>
<dbReference type="InterPro" id="IPR011766">
    <property type="entry name" value="TPP_enzyme_TPP-bd"/>
</dbReference>
<dbReference type="EC" id="1.2.7.3" evidence="3"/>
<dbReference type="KEGG" id="dtn:DTL3_0268"/>
<reference evidence="4" key="1">
    <citation type="submission" date="2014-11" db="EMBL/GenBank/DDBJ databases">
        <authorList>
            <person name="Wibberg D."/>
        </authorList>
    </citation>
    <scope>NUCLEOTIDE SEQUENCE [LARGE SCALE GENOMIC DNA]</scope>
    <source>
        <strain evidence="4">L3</strain>
    </source>
</reference>
<sequence>MPLEKYFHYLRQDRMTHIWCPGCGNGIIMKSFLEAASNLNLDKNKVAVVSGIGCSSRITGYLDFNTLHTLHGRAIPFATGVKLAKPDFDVIVMGGDGDLLAIGGNHFLHACRRNMDLTVIIFNNNIYGMTGGQYSPTTPKNGWATTSPYGNLEDNVDPVKLAITSGATYVARSTVFHYSLTTKYIENAIKHKGMSVVEVITNCHTYFGRYNQKPTPIQMLQYFKENSITLSKAEKMKVNELENKFIIGEFINIEKETYNERYDKLIKELSAGEVSKK</sequence>
<accession>A0A0C7P0N9</accession>
<keyword evidence="4" id="KW-1185">Reference proteome</keyword>
<dbReference type="OrthoDB" id="9775140at2"/>
<dbReference type="HOGENOM" id="CLU_048564_2_0_0"/>
<keyword evidence="1 3" id="KW-0560">Oxidoreductase</keyword>
<evidence type="ECO:0000256" key="1">
    <source>
        <dbReference type="ARBA" id="ARBA00023002"/>
    </source>
</evidence>
<dbReference type="RefSeq" id="WP_045087197.1">
    <property type="nucleotide sequence ID" value="NZ_LN824141.1"/>
</dbReference>
<gene>
    <name evidence="3" type="ORF">DTL3_0268</name>
</gene>
<evidence type="ECO:0000313" key="3">
    <source>
        <dbReference type="EMBL" id="CEP77599.1"/>
    </source>
</evidence>
<dbReference type="PANTHER" id="PTHR48084:SF1">
    <property type="entry name" value="2-OXOGLUTARATE SYNTHASE SUBUNIT KORB"/>
    <property type="match status" value="1"/>
</dbReference>
<dbReference type="GO" id="GO:0047553">
    <property type="term" value="F:2-oxoglutarate synthase activity"/>
    <property type="evidence" value="ECO:0007669"/>
    <property type="project" value="UniProtKB-EC"/>
</dbReference>
<dbReference type="GO" id="GO:0045333">
    <property type="term" value="P:cellular respiration"/>
    <property type="evidence" value="ECO:0007669"/>
    <property type="project" value="UniProtKB-ARBA"/>
</dbReference>
<dbReference type="InterPro" id="IPR051457">
    <property type="entry name" value="2-oxoacid:Fd_oxidoreductase"/>
</dbReference>
<dbReference type="STRING" id="1006576.DTL3_0268"/>
<dbReference type="CDD" id="cd03375">
    <property type="entry name" value="TPP_OGFOR"/>
    <property type="match status" value="1"/>
</dbReference>
<dbReference type="Proteomes" id="UP000032809">
    <property type="component" value="Chromosome I"/>
</dbReference>
<feature type="domain" description="Thiamine pyrophosphate enzyme TPP-binding" evidence="2">
    <location>
        <begin position="52"/>
        <end position="199"/>
    </location>
</feature>
<dbReference type="Gene3D" id="3.40.50.970">
    <property type="match status" value="1"/>
</dbReference>
<dbReference type="GO" id="GO:0030976">
    <property type="term" value="F:thiamine pyrophosphate binding"/>
    <property type="evidence" value="ECO:0007669"/>
    <property type="project" value="InterPro"/>
</dbReference>
<dbReference type="EMBL" id="LN824141">
    <property type="protein sequence ID" value="CEP77599.1"/>
    <property type="molecule type" value="Genomic_DNA"/>
</dbReference>
<name>A0A0C7P0N9_DEFTU</name>
<dbReference type="PATRIC" id="fig|1006576.9.peg.265"/>
<protein>
    <submittedName>
        <fullName evidence="3">2-oxoglutarate synthase subunit KorB</fullName>
        <ecNumber evidence="3">1.2.7.3</ecNumber>
    </submittedName>
</protein>
<evidence type="ECO:0000259" key="2">
    <source>
        <dbReference type="Pfam" id="PF02775"/>
    </source>
</evidence>
<dbReference type="PANTHER" id="PTHR48084">
    <property type="entry name" value="2-OXOGLUTARATE OXIDOREDUCTASE SUBUNIT KORB-RELATED"/>
    <property type="match status" value="1"/>
</dbReference>
<evidence type="ECO:0000313" key="4">
    <source>
        <dbReference type="Proteomes" id="UP000032809"/>
    </source>
</evidence>
<dbReference type="Pfam" id="PF02775">
    <property type="entry name" value="TPP_enzyme_C"/>
    <property type="match status" value="1"/>
</dbReference>
<proteinExistence type="predicted"/>
<organism evidence="3 4">
    <name type="scientific">Defluviitoga tunisiensis</name>
    <dbReference type="NCBI Taxonomy" id="1006576"/>
    <lineage>
        <taxon>Bacteria</taxon>
        <taxon>Thermotogati</taxon>
        <taxon>Thermotogota</taxon>
        <taxon>Thermotogae</taxon>
        <taxon>Petrotogales</taxon>
        <taxon>Petrotogaceae</taxon>
        <taxon>Defluviitoga</taxon>
    </lineage>
</organism>
<dbReference type="AlphaFoldDB" id="A0A0C7P0N9"/>